<evidence type="ECO:0000256" key="16">
    <source>
        <dbReference type="ARBA" id="ARBA00049204"/>
    </source>
</evidence>
<dbReference type="SUPFAM" id="SSF82754">
    <property type="entry name" value="C-terminal, gelsolin-like domain of Sec23/24"/>
    <property type="match status" value="1"/>
</dbReference>
<comment type="caution">
    <text evidence="24">The sequence shown here is derived from an EMBL/GenBank/DDBJ whole genome shotgun (WGS) entry which is preliminary data.</text>
</comment>
<dbReference type="GO" id="GO:0030127">
    <property type="term" value="C:COPII vesicle coat"/>
    <property type="evidence" value="ECO:0007669"/>
    <property type="project" value="InterPro"/>
</dbReference>
<dbReference type="GO" id="GO:0005789">
    <property type="term" value="C:endoplasmic reticulum membrane"/>
    <property type="evidence" value="ECO:0007669"/>
    <property type="project" value="UniProtKB-SubCell"/>
</dbReference>
<dbReference type="InterPro" id="IPR036180">
    <property type="entry name" value="Gelsolin-like_dom_sf"/>
</dbReference>
<dbReference type="Pfam" id="PF04815">
    <property type="entry name" value="Sec23_helical"/>
    <property type="match status" value="1"/>
</dbReference>
<evidence type="ECO:0000259" key="18">
    <source>
        <dbReference type="Pfam" id="PF00080"/>
    </source>
</evidence>
<feature type="region of interest" description="Disordered" evidence="17">
    <location>
        <begin position="140"/>
        <end position="231"/>
    </location>
</feature>
<comment type="function">
    <text evidence="15">Component of the coat protein complex II (COPII) which promotes the formation of transport vesicles from the endoplasmic reticulum (ER). The coat has two main functions, the physical deformation of the endoplasmic reticulum membrane into vesicles and the selection of cargo molecules.</text>
</comment>
<name>A0A3M7DP23_HORWE</name>
<dbReference type="InterPro" id="IPR007123">
    <property type="entry name" value="Gelsolin-like_dom"/>
</dbReference>
<dbReference type="InterPro" id="IPR006895">
    <property type="entry name" value="Znf_Sec23_Sec24"/>
</dbReference>
<evidence type="ECO:0000256" key="8">
    <source>
        <dbReference type="ARBA" id="ARBA00012682"/>
    </source>
</evidence>
<keyword evidence="11" id="KW-0049">Antioxidant</keyword>
<dbReference type="GO" id="GO:0090110">
    <property type="term" value="P:COPII-coated vesicle cargo loading"/>
    <property type="evidence" value="ECO:0007669"/>
    <property type="project" value="TreeGrafter"/>
</dbReference>
<feature type="compositionally biased region" description="Low complexity" evidence="17">
    <location>
        <begin position="1274"/>
        <end position="1290"/>
    </location>
</feature>
<evidence type="ECO:0000256" key="5">
    <source>
        <dbReference type="ARBA" id="ARBA00004613"/>
    </source>
</evidence>
<evidence type="ECO:0000256" key="10">
    <source>
        <dbReference type="ARBA" id="ARBA00022525"/>
    </source>
</evidence>
<feature type="compositionally biased region" description="Low complexity" evidence="17">
    <location>
        <begin position="163"/>
        <end position="182"/>
    </location>
</feature>
<evidence type="ECO:0000259" key="19">
    <source>
        <dbReference type="Pfam" id="PF00626"/>
    </source>
</evidence>
<dbReference type="Gene3D" id="1.20.120.730">
    <property type="entry name" value="Sec23/Sec24 helical domain"/>
    <property type="match status" value="1"/>
</dbReference>
<dbReference type="InterPro" id="IPR036174">
    <property type="entry name" value="Znf_Sec23_Sec24_sf"/>
</dbReference>
<evidence type="ECO:0000256" key="11">
    <source>
        <dbReference type="ARBA" id="ARBA00022862"/>
    </source>
</evidence>
<dbReference type="InterPro" id="IPR006900">
    <property type="entry name" value="Sec23/24_helical_dom"/>
</dbReference>
<dbReference type="FunFam" id="2.60.40.200:FF:000007">
    <property type="entry name" value="Cell surface Cu-only superoxide dismutase 5"/>
    <property type="match status" value="1"/>
</dbReference>
<dbReference type="Gene3D" id="2.60.40.200">
    <property type="entry name" value="Superoxide dismutase, copper/zinc binding domain"/>
    <property type="match status" value="1"/>
</dbReference>
<dbReference type="InterPro" id="IPR036423">
    <property type="entry name" value="SOD-like_Cu/Zn_dom_sf"/>
</dbReference>
<dbReference type="Gene3D" id="3.40.20.10">
    <property type="entry name" value="Severin"/>
    <property type="match status" value="1"/>
</dbReference>
<evidence type="ECO:0000256" key="12">
    <source>
        <dbReference type="ARBA" id="ARBA00022892"/>
    </source>
</evidence>
<dbReference type="EMBL" id="QWIP01000345">
    <property type="protein sequence ID" value="RMY65636.1"/>
    <property type="molecule type" value="Genomic_DNA"/>
</dbReference>
<proteinExistence type="inferred from homology"/>
<dbReference type="OrthoDB" id="49016at2759"/>
<feature type="domain" description="Sec23/Sec24 trunk" evidence="21">
    <location>
        <begin position="397"/>
        <end position="656"/>
    </location>
</feature>
<evidence type="ECO:0000256" key="7">
    <source>
        <dbReference type="ARBA" id="ARBA00010457"/>
    </source>
</evidence>
<feature type="domain" description="Sec23/Sec24 beta-sandwich" evidence="23">
    <location>
        <begin position="662"/>
        <end position="746"/>
    </location>
</feature>
<dbReference type="SUPFAM" id="SSF82919">
    <property type="entry name" value="Zn-finger domain of Sec23/24"/>
    <property type="match status" value="1"/>
</dbReference>
<comment type="catalytic activity">
    <reaction evidence="16">
        <text>2 superoxide + 2 H(+) = H2O2 + O2</text>
        <dbReference type="Rhea" id="RHEA:20696"/>
        <dbReference type="ChEBI" id="CHEBI:15378"/>
        <dbReference type="ChEBI" id="CHEBI:15379"/>
        <dbReference type="ChEBI" id="CHEBI:16240"/>
        <dbReference type="ChEBI" id="CHEBI:18421"/>
        <dbReference type="EC" id="1.15.1.1"/>
    </reaction>
</comment>
<evidence type="ECO:0000256" key="1">
    <source>
        <dbReference type="ARBA" id="ARBA00004196"/>
    </source>
</evidence>
<dbReference type="InterPro" id="IPR001424">
    <property type="entry name" value="SOD_Cu_Zn_dom"/>
</dbReference>
<evidence type="ECO:0000259" key="21">
    <source>
        <dbReference type="Pfam" id="PF04811"/>
    </source>
</evidence>
<dbReference type="PANTHER" id="PTHR13803">
    <property type="entry name" value="SEC24-RELATED PROTEIN"/>
    <property type="match status" value="1"/>
</dbReference>
<accession>A0A3M7DP23</accession>
<evidence type="ECO:0000259" key="20">
    <source>
        <dbReference type="Pfam" id="PF04810"/>
    </source>
</evidence>
<dbReference type="InterPro" id="IPR012990">
    <property type="entry name" value="Beta-sandwich_Sec23_24"/>
</dbReference>
<feature type="domain" description="Superoxide dismutase copper/zinc binding" evidence="18">
    <location>
        <begin position="1138"/>
        <end position="1255"/>
    </location>
</feature>
<feature type="domain" description="Gelsolin-like" evidence="19">
    <location>
        <begin position="885"/>
        <end position="959"/>
    </location>
</feature>
<comment type="similarity">
    <text evidence="6">Belongs to the SEC23/SEC24 family. SEC24 subfamily.</text>
</comment>
<dbReference type="SUPFAM" id="SSF53300">
    <property type="entry name" value="vWA-like"/>
    <property type="match status" value="1"/>
</dbReference>
<feature type="compositionally biased region" description="Low complexity" evidence="17">
    <location>
        <begin position="38"/>
        <end position="51"/>
    </location>
</feature>
<evidence type="ECO:0000256" key="2">
    <source>
        <dbReference type="ARBA" id="ARBA00004255"/>
    </source>
</evidence>
<dbReference type="InterPro" id="IPR029006">
    <property type="entry name" value="ADF-H/Gelsolin-like_dom_sf"/>
</dbReference>
<keyword evidence="12" id="KW-0931">ER-Golgi transport</keyword>
<evidence type="ECO:0000259" key="23">
    <source>
        <dbReference type="Pfam" id="PF08033"/>
    </source>
</evidence>
<evidence type="ECO:0000256" key="9">
    <source>
        <dbReference type="ARBA" id="ARBA00022448"/>
    </source>
</evidence>
<evidence type="ECO:0000313" key="25">
    <source>
        <dbReference type="Proteomes" id="UP000269276"/>
    </source>
</evidence>
<dbReference type="PANTHER" id="PTHR13803:SF4">
    <property type="entry name" value="SECRETORY 24CD, ISOFORM C"/>
    <property type="match status" value="1"/>
</dbReference>
<feature type="region of interest" description="Disordered" evidence="17">
    <location>
        <begin position="1274"/>
        <end position="1317"/>
    </location>
</feature>
<organism evidence="24 25">
    <name type="scientific">Hortaea werneckii</name>
    <name type="common">Black yeast</name>
    <name type="synonym">Cladosporium werneckii</name>
    <dbReference type="NCBI Taxonomy" id="91943"/>
    <lineage>
        <taxon>Eukaryota</taxon>
        <taxon>Fungi</taxon>
        <taxon>Dikarya</taxon>
        <taxon>Ascomycota</taxon>
        <taxon>Pezizomycotina</taxon>
        <taxon>Dothideomycetes</taxon>
        <taxon>Dothideomycetidae</taxon>
        <taxon>Mycosphaerellales</taxon>
        <taxon>Teratosphaeriaceae</taxon>
        <taxon>Hortaea</taxon>
    </lineage>
</organism>
<dbReference type="VEuPathDB" id="FungiDB:BTJ68_00387"/>
<comment type="similarity">
    <text evidence="7">Belongs to the Cu-Zn superoxide dismutase family.</text>
</comment>
<dbReference type="Pfam" id="PF00080">
    <property type="entry name" value="Sod_Cu"/>
    <property type="match status" value="1"/>
</dbReference>
<dbReference type="GO" id="GO:0070971">
    <property type="term" value="C:endoplasmic reticulum exit site"/>
    <property type="evidence" value="ECO:0007669"/>
    <property type="project" value="TreeGrafter"/>
</dbReference>
<gene>
    <name evidence="24" type="ORF">D0863_08981</name>
</gene>
<evidence type="ECO:0000256" key="13">
    <source>
        <dbReference type="ARBA" id="ARBA00022927"/>
    </source>
</evidence>
<dbReference type="InterPro" id="IPR036465">
    <property type="entry name" value="vWFA_dom_sf"/>
</dbReference>
<sequence>MSFQIPSTPHGSPFGTPFDERPKPKRTQSGWKPPVAPSPGGYQQGSGNSQQVATGGGVEGSYFPAVLAGGDTASDVQGSANMQQPGGGYAGAGGYGYGYPPQQDAMGGLAQQMGGMGLDGTAAPHARRKKDRHAYHQIEQPAATAPAPPGQQFMNGSPSMGGQATAPWQQQTQPWQSQALPQAGPGASPAIPQSQMLQPAGTPVSIAQQGTQNMAQGQQGRVNPDQIPSIPLSRDLPAEYYKTHIYPTMEQHLPPPATTPFVAFDQGNASPKYARLTLNCIPSTADQLASTSLPLGLVLQPLAKQTDGEQAIPVLDFGDAGPPRCRRCRAYINPFMIFGNGGNRMTCNLCGHPNEVPADYFAPTDPSGARVDRMQRPELLLGTCEFLVPKEYWIKEPVPQRFLFLIDVSVEAVQRGFLQAVCDGVMTALYGDEAAQDGEETSSNGDAGKPSKVPAGGRVGFMTYDRTIHFYDTSSSLSAPQQLVVSDLEDPFSAISGERLFVDAAECRENITKLLHSLPAMHSRQPVPDTALLPTLNAALSALEATGGKILCSLSSLPTHGPGRLFQRDKGSYTGEDGEGSKDYLSTNHAGFKKLHADMTKAGVGIDFFLSAPMGGYLDIATIGFVAEKTGGETFYYPNFTFPRDNLRLAKELAHTVQRDQGYAALMKVRCSQGLQLAHYSGNFTQHTFGADLELASVTEDSGMDVTFAYDGKLDPKLDAHFQAALLYTTTSGQRRVRCINAVASVSSAPGEPFKFVDQDAVLSILAKEAASKAIDRSLKEIRQNIQDKCIDIIAAYRKNFAGASQAGQLVLPQNLKELAMFVLGLLKSRALKGGKEPSDRRIQEIRMVKAMGLPELSLYLYPRIIALHNLDPSEGFADENGRLKMPAAVRASFAQMEEGGAYLVDNGQMCLLWLHQAVSPNLLVDLFGEGVDSFQALNSNLNALPVLETHLNAQVRNILLHLEEQRGSKGLAIQLARQGLDGAEFEFARLLFEDRNGEASSYVDWLVLLHRGVTQELSGRRAKLGSSEGSAHSERKRGVREFEKSSSMEYFVTDPLSVALNRSRDMKLVLIQLCGNRQPVFLAVQPIDTMLGHLLPASLLALALAPLATMAADATPALNNPPGTGYQAILPTSKSSVSGEIQIGSTPSGKGANVQIIVRNLPSEGGPFTYHIHEYPVPADGNCTGTGAHLDPFKRGEGPPCDDTKPETCQVGDLAGKHGKLTPQRYSDNYDDAFLSLVPGDQEFIGGKSIVVHFANKTRITCADLVLLGGNSTSTNSTSTNSTMTLSLSVPSGTASNTVSRTESSMTSSTASETAAGESNAAVTMGAYGVGAGLMGMLAFML</sequence>
<dbReference type="SUPFAM" id="SSF81995">
    <property type="entry name" value="beta-sandwich domain of Sec23/24"/>
    <property type="match status" value="1"/>
</dbReference>
<evidence type="ECO:0000313" key="24">
    <source>
        <dbReference type="EMBL" id="RMY65636.1"/>
    </source>
</evidence>
<feature type="region of interest" description="Disordered" evidence="17">
    <location>
        <begin position="1"/>
        <end position="57"/>
    </location>
</feature>
<evidence type="ECO:0000256" key="15">
    <source>
        <dbReference type="ARBA" id="ARBA00025471"/>
    </source>
</evidence>
<evidence type="ECO:0000256" key="14">
    <source>
        <dbReference type="ARBA" id="ARBA00023329"/>
    </source>
</evidence>
<reference evidence="24 25" key="1">
    <citation type="journal article" date="2018" name="BMC Genomics">
        <title>Genomic evidence for intraspecific hybridization in a clonal and extremely halotolerant yeast.</title>
        <authorList>
            <person name="Gostincar C."/>
            <person name="Stajich J.E."/>
            <person name="Zupancic J."/>
            <person name="Zalar P."/>
            <person name="Gunde-Cimerman N."/>
        </authorList>
    </citation>
    <scope>NUCLEOTIDE SEQUENCE [LARGE SCALE GENOMIC DNA]</scope>
    <source>
        <strain evidence="24 25">EXF-2682</strain>
    </source>
</reference>
<feature type="region of interest" description="Disordered" evidence="17">
    <location>
        <begin position="1021"/>
        <end position="1040"/>
    </location>
</feature>
<keyword evidence="9" id="KW-0813">Transport</keyword>
<evidence type="ECO:0000259" key="22">
    <source>
        <dbReference type="Pfam" id="PF04815"/>
    </source>
</evidence>
<evidence type="ECO:0000256" key="17">
    <source>
        <dbReference type="SAM" id="MobiDB-lite"/>
    </source>
</evidence>
<dbReference type="Pfam" id="PF08033">
    <property type="entry name" value="Sec23_BS"/>
    <property type="match status" value="1"/>
</dbReference>
<dbReference type="Pfam" id="PF04811">
    <property type="entry name" value="Sec23_trunk"/>
    <property type="match status" value="1"/>
</dbReference>
<keyword evidence="10" id="KW-0964">Secreted</keyword>
<dbReference type="EC" id="1.15.1.1" evidence="8"/>
<dbReference type="GO" id="GO:0004784">
    <property type="term" value="F:superoxide dismutase activity"/>
    <property type="evidence" value="ECO:0007669"/>
    <property type="project" value="UniProtKB-EC"/>
</dbReference>
<feature type="compositionally biased region" description="Polar residues" evidence="17">
    <location>
        <begin position="1"/>
        <end position="10"/>
    </location>
</feature>
<keyword evidence="14" id="KW-0968">Cytoplasmic vesicle</keyword>
<feature type="domain" description="Zinc finger Sec23/Sec24-type" evidence="20">
    <location>
        <begin position="322"/>
        <end position="360"/>
    </location>
</feature>
<dbReference type="Proteomes" id="UP000269276">
    <property type="component" value="Unassembled WGS sequence"/>
</dbReference>
<dbReference type="GO" id="GO:0008270">
    <property type="term" value="F:zinc ion binding"/>
    <property type="evidence" value="ECO:0007669"/>
    <property type="project" value="InterPro"/>
</dbReference>
<keyword evidence="13" id="KW-0653">Protein transport</keyword>
<evidence type="ECO:0000256" key="4">
    <source>
        <dbReference type="ARBA" id="ARBA00004397"/>
    </source>
</evidence>
<feature type="compositionally biased region" description="Polar residues" evidence="17">
    <location>
        <begin position="152"/>
        <end position="162"/>
    </location>
</feature>
<dbReference type="Pfam" id="PF04810">
    <property type="entry name" value="zf-Sec23_Sec24"/>
    <property type="match status" value="1"/>
</dbReference>
<dbReference type="Gene3D" id="2.30.30.380">
    <property type="entry name" value="Zn-finger domain of Sec23/24"/>
    <property type="match status" value="1"/>
</dbReference>
<dbReference type="InterPro" id="IPR006896">
    <property type="entry name" value="Sec23/24_trunk_dom"/>
</dbReference>
<dbReference type="SUPFAM" id="SSF49329">
    <property type="entry name" value="Cu,Zn superoxide dismutase-like"/>
    <property type="match status" value="1"/>
</dbReference>
<dbReference type="GO" id="GO:0006886">
    <property type="term" value="P:intracellular protein transport"/>
    <property type="evidence" value="ECO:0007669"/>
    <property type="project" value="InterPro"/>
</dbReference>
<protein>
    <recommendedName>
        <fullName evidence="8">superoxide dismutase</fullName>
        <ecNumber evidence="8">1.15.1.1</ecNumber>
    </recommendedName>
</protein>
<dbReference type="GO" id="GO:0000139">
    <property type="term" value="C:Golgi membrane"/>
    <property type="evidence" value="ECO:0007669"/>
    <property type="project" value="UniProtKB-SubCell"/>
</dbReference>
<dbReference type="GO" id="GO:0005576">
    <property type="term" value="C:extracellular region"/>
    <property type="evidence" value="ECO:0007669"/>
    <property type="project" value="UniProtKB-SubCell"/>
</dbReference>
<dbReference type="SUPFAM" id="SSF81811">
    <property type="entry name" value="Helical domain of Sec23/24"/>
    <property type="match status" value="1"/>
</dbReference>
<evidence type="ECO:0000256" key="6">
    <source>
        <dbReference type="ARBA" id="ARBA00008334"/>
    </source>
</evidence>
<dbReference type="Gene3D" id="3.40.50.410">
    <property type="entry name" value="von Willebrand factor, type A domain"/>
    <property type="match status" value="1"/>
</dbReference>
<comment type="subcellular location">
    <subcellularLocation>
        <location evidence="1">Cell envelope</location>
    </subcellularLocation>
    <subcellularLocation>
        <location evidence="3">Cytoplasmic vesicle</location>
        <location evidence="3">COPII-coated vesicle membrane</location>
        <topology evidence="3">Peripheral membrane protein</topology>
        <orientation evidence="3">Cytoplasmic side</orientation>
    </subcellularLocation>
    <subcellularLocation>
        <location evidence="4">Endoplasmic reticulum membrane</location>
        <topology evidence="4">Peripheral membrane protein</topology>
        <orientation evidence="4">Cytoplasmic side</orientation>
    </subcellularLocation>
    <subcellularLocation>
        <location evidence="2">Golgi apparatus membrane</location>
        <topology evidence="2">Peripheral membrane protein</topology>
        <orientation evidence="2">Cytoplasmic side</orientation>
    </subcellularLocation>
    <subcellularLocation>
        <location evidence="5">Secreted</location>
    </subcellularLocation>
</comment>
<feature type="compositionally biased region" description="Low complexity" evidence="17">
    <location>
        <begin position="1299"/>
        <end position="1317"/>
    </location>
</feature>
<feature type="compositionally biased region" description="Low complexity" evidence="17">
    <location>
        <begin position="208"/>
        <end position="220"/>
    </location>
</feature>
<dbReference type="Gene3D" id="2.60.40.1670">
    <property type="entry name" value="beta-sandwich domain of Sec23/24"/>
    <property type="match status" value="1"/>
</dbReference>
<dbReference type="InterPro" id="IPR050550">
    <property type="entry name" value="SEC23_SEC24_subfamily"/>
</dbReference>
<feature type="domain" description="Sec23/Sec24 helical" evidence="22">
    <location>
        <begin position="758"/>
        <end position="858"/>
    </location>
</feature>
<evidence type="ECO:0000256" key="3">
    <source>
        <dbReference type="ARBA" id="ARBA00004299"/>
    </source>
</evidence>
<dbReference type="GO" id="GO:0000149">
    <property type="term" value="F:SNARE binding"/>
    <property type="evidence" value="ECO:0007669"/>
    <property type="project" value="TreeGrafter"/>
</dbReference>
<dbReference type="InterPro" id="IPR036175">
    <property type="entry name" value="Sec23/24_helical_dom_sf"/>
</dbReference>
<dbReference type="Pfam" id="PF00626">
    <property type="entry name" value="Gelsolin"/>
    <property type="match status" value="1"/>
</dbReference>